<reference evidence="2 3" key="1">
    <citation type="submission" date="2020-08" db="EMBL/GenBank/DDBJ databases">
        <title>Genomic Encyclopedia of Type Strains, Phase IV (KMG-IV): sequencing the most valuable type-strain genomes for metagenomic binning, comparative biology and taxonomic classification.</title>
        <authorList>
            <person name="Goeker M."/>
        </authorList>
    </citation>
    <scope>NUCLEOTIDE SEQUENCE [LARGE SCALE GENOMIC DNA]</scope>
    <source>
        <strain evidence="2 3">DSM 102983</strain>
    </source>
</reference>
<dbReference type="InterPro" id="IPR001173">
    <property type="entry name" value="Glyco_trans_2-like"/>
</dbReference>
<keyword evidence="3" id="KW-1185">Reference proteome</keyword>
<organism evidence="2 3">
    <name type="scientific">Parabacteroides faecis</name>
    <dbReference type="NCBI Taxonomy" id="1217282"/>
    <lineage>
        <taxon>Bacteria</taxon>
        <taxon>Pseudomonadati</taxon>
        <taxon>Bacteroidota</taxon>
        <taxon>Bacteroidia</taxon>
        <taxon>Bacteroidales</taxon>
        <taxon>Tannerellaceae</taxon>
        <taxon>Parabacteroides</taxon>
    </lineage>
</organism>
<feature type="domain" description="Glycosyltransferase 2-like" evidence="1">
    <location>
        <begin position="8"/>
        <end position="122"/>
    </location>
</feature>
<dbReference type="Pfam" id="PF00535">
    <property type="entry name" value="Glycos_transf_2"/>
    <property type="match status" value="1"/>
</dbReference>
<gene>
    <name evidence="2" type="ORF">GGQ57_004129</name>
</gene>
<proteinExistence type="predicted"/>
<name>A0ABR6KRS3_9BACT</name>
<sequence>MELSPILLFTYNRLFHVQEVINALLQNEYVSESELIVYSDGGKDEKTIYEVGLVRHYLKSVTGFKTVSIKERTNNWGLAKNIIDGVTSVVNQYGRVIVLEDDLVVSPYFLKYMNEALNFYEKKDQVICIHGYVYPVKRVLPETFFIKGADCWGWATWKRGWDLFSSNGEALLKEIEKRGLKKQFDFNYSYPYFRMLKHQIEGKNNSWAVRWYASAFLHHKLTLYPGRSLVNQIGMDGSGTHCSTNEMFDVPLTNSPIVLSNIDIQESKQGRDAFIYYFRYIMFYYKVKARLKRIFKIS</sequence>
<dbReference type="SUPFAM" id="SSF53448">
    <property type="entry name" value="Nucleotide-diphospho-sugar transferases"/>
    <property type="match status" value="1"/>
</dbReference>
<comment type="caution">
    <text evidence="2">The sequence shown here is derived from an EMBL/GenBank/DDBJ whole genome shotgun (WGS) entry which is preliminary data.</text>
</comment>
<dbReference type="RefSeq" id="WP_183671946.1">
    <property type="nucleotide sequence ID" value="NZ_BMPB01000014.1"/>
</dbReference>
<evidence type="ECO:0000313" key="3">
    <source>
        <dbReference type="Proteomes" id="UP000533637"/>
    </source>
</evidence>
<evidence type="ECO:0000259" key="1">
    <source>
        <dbReference type="Pfam" id="PF00535"/>
    </source>
</evidence>
<dbReference type="EMBL" id="JACHOC010000009">
    <property type="protein sequence ID" value="MBB4624201.1"/>
    <property type="molecule type" value="Genomic_DNA"/>
</dbReference>
<dbReference type="Gene3D" id="3.90.550.10">
    <property type="entry name" value="Spore Coat Polysaccharide Biosynthesis Protein SpsA, Chain A"/>
    <property type="match status" value="1"/>
</dbReference>
<accession>A0ABR6KRS3</accession>
<dbReference type="InterPro" id="IPR029044">
    <property type="entry name" value="Nucleotide-diphossugar_trans"/>
</dbReference>
<dbReference type="Proteomes" id="UP000533637">
    <property type="component" value="Unassembled WGS sequence"/>
</dbReference>
<evidence type="ECO:0000313" key="2">
    <source>
        <dbReference type="EMBL" id="MBB4624201.1"/>
    </source>
</evidence>
<protein>
    <recommendedName>
        <fullName evidence="1">Glycosyltransferase 2-like domain-containing protein</fullName>
    </recommendedName>
</protein>